<dbReference type="SUPFAM" id="SSF55486">
    <property type="entry name" value="Metalloproteases ('zincins'), catalytic domain"/>
    <property type="match status" value="1"/>
</dbReference>
<name>A0ABM7RMK9_9PSED</name>
<sequence length="391" mass="42668">MRALIFLSTLCTALTLAGCAQPDKQSSNNSPVHEFVYDERDAIPNDVPLPKPGINQRPVVGTKKVLVSVVQWQGERTLDKSLIESHTFPLSGNDNLKNYIEVASKGKLTLQGQVIEHTSGPRPEICKNIDPYKPPMPLSLATAEGEKAARANGLDPASFDYLINVIDCGGNASAYMPGRLIGVYGQAGSPHVYKHEFGHSLGYAHPETYTKCQFHLDTVWAPNSCSPIAFGDTGDPVGGGAALYPVNNRWYSGWLDNSQIETVNKTGKYVLARSGSSPSPITPPVLLLINRNSPPRQIALEFRENMMFDTFPPGDNRLTGVWIRFTDMENTLKNYQLDATPKTASIEDPTLQPGETLRDSDKKINVKFCGYAGAHASLAISLNDEPIPNCN</sequence>
<dbReference type="RefSeq" id="WP_157755744.1">
    <property type="nucleotide sequence ID" value="NZ_AP017423.2"/>
</dbReference>
<dbReference type="EMBL" id="AP017423">
    <property type="protein sequence ID" value="BCX66435.1"/>
    <property type="molecule type" value="Genomic_DNA"/>
</dbReference>
<protein>
    <submittedName>
        <fullName evidence="2">Transposase</fullName>
    </submittedName>
</protein>
<keyword evidence="1" id="KW-0732">Signal</keyword>
<reference evidence="2 3" key="1">
    <citation type="submission" date="2016-04" db="EMBL/GenBank/DDBJ databases">
        <title>Complete genome sequence of Pseudomonas sp. LAB-08 isolated from TCE contaminated aquifer soil.</title>
        <authorList>
            <person name="Dohra H."/>
            <person name="Suzuki K."/>
            <person name="Fatma A."/>
            <person name="Inuzuka Y."/>
            <person name="Honjo M."/>
            <person name="Tashiro Y."/>
            <person name="Futamata H."/>
        </authorList>
    </citation>
    <scope>NUCLEOTIDE SEQUENCE [LARGE SCALE GENOMIC DNA]</scope>
    <source>
        <strain evidence="2 3">LAB-08</strain>
    </source>
</reference>
<organism evidence="2 3">
    <name type="scientific">Pseudomonas izuensis</name>
    <dbReference type="NCBI Taxonomy" id="2684212"/>
    <lineage>
        <taxon>Bacteria</taxon>
        <taxon>Pseudomonadati</taxon>
        <taxon>Pseudomonadota</taxon>
        <taxon>Gammaproteobacteria</taxon>
        <taxon>Pseudomonadales</taxon>
        <taxon>Pseudomonadaceae</taxon>
        <taxon>Pseudomonas</taxon>
    </lineage>
</organism>
<evidence type="ECO:0000256" key="1">
    <source>
        <dbReference type="SAM" id="SignalP"/>
    </source>
</evidence>
<keyword evidence="3" id="KW-1185">Reference proteome</keyword>
<accession>A0ABM7RMK9</accession>
<dbReference type="PROSITE" id="PS51257">
    <property type="entry name" value="PROKAR_LIPOPROTEIN"/>
    <property type="match status" value="1"/>
</dbReference>
<feature type="signal peptide" evidence="1">
    <location>
        <begin position="1"/>
        <end position="17"/>
    </location>
</feature>
<feature type="chain" id="PRO_5046176349" evidence="1">
    <location>
        <begin position="18"/>
        <end position="391"/>
    </location>
</feature>
<evidence type="ECO:0000313" key="2">
    <source>
        <dbReference type="EMBL" id="BCX66435.1"/>
    </source>
</evidence>
<evidence type="ECO:0000313" key="3">
    <source>
        <dbReference type="Proteomes" id="UP000218595"/>
    </source>
</evidence>
<gene>
    <name evidence="2" type="ORF">LAB08_R10510</name>
</gene>
<dbReference type="Proteomes" id="UP000218595">
    <property type="component" value="Chromosome"/>
</dbReference>
<proteinExistence type="predicted"/>